<reference evidence="8 9" key="1">
    <citation type="submission" date="2016-07" db="EMBL/GenBank/DDBJ databases">
        <title>Pervasive Adenine N6-methylation of Active Genes in Fungi.</title>
        <authorList>
            <consortium name="DOE Joint Genome Institute"/>
            <person name="Mondo S.J."/>
            <person name="Dannebaum R.O."/>
            <person name="Kuo R.C."/>
            <person name="Labutti K."/>
            <person name="Haridas S."/>
            <person name="Kuo A."/>
            <person name="Salamov A."/>
            <person name="Ahrendt S.R."/>
            <person name="Lipzen A."/>
            <person name="Sullivan W."/>
            <person name="Andreopoulos W.B."/>
            <person name="Clum A."/>
            <person name="Lindquist E."/>
            <person name="Daum C."/>
            <person name="Ramamoorthy G.K."/>
            <person name="Gryganskyi A."/>
            <person name="Culley D."/>
            <person name="Magnuson J.K."/>
            <person name="James T.Y."/>
            <person name="O'Malley M.A."/>
            <person name="Stajich J.E."/>
            <person name="Spatafora J.W."/>
            <person name="Visel A."/>
            <person name="Grigoriev I.V."/>
        </authorList>
    </citation>
    <scope>NUCLEOTIDE SEQUENCE [LARGE SCALE GENOMIC DNA]</scope>
    <source>
        <strain evidence="8 9">12-1054</strain>
    </source>
</reference>
<dbReference type="InterPro" id="IPR014001">
    <property type="entry name" value="Helicase_ATP-bd"/>
</dbReference>
<dbReference type="Proteomes" id="UP000193685">
    <property type="component" value="Unassembled WGS sequence"/>
</dbReference>
<dbReference type="InterPro" id="IPR011545">
    <property type="entry name" value="DEAD/DEAH_box_helicase_dom"/>
</dbReference>
<comment type="similarity">
    <text evidence="5">Belongs to the DEAD box helicase family.</text>
</comment>
<dbReference type="Pfam" id="PF00270">
    <property type="entry name" value="DEAD"/>
    <property type="match status" value="1"/>
</dbReference>
<dbReference type="GO" id="GO:0003723">
    <property type="term" value="F:RNA binding"/>
    <property type="evidence" value="ECO:0007669"/>
    <property type="project" value="UniProtKB-UniRule"/>
</dbReference>
<dbReference type="GO" id="GO:0003724">
    <property type="term" value="F:RNA helicase activity"/>
    <property type="evidence" value="ECO:0007669"/>
    <property type="project" value="UniProtKB-EC"/>
</dbReference>
<dbReference type="CDD" id="cd17956">
    <property type="entry name" value="DEADc_DDX51"/>
    <property type="match status" value="1"/>
</dbReference>
<keyword evidence="1 5" id="KW-0547">Nucleotide-binding</keyword>
<accession>A0A1Y2F882</accession>
<keyword evidence="5" id="KW-0347">Helicase</keyword>
<dbReference type="PROSITE" id="PS51194">
    <property type="entry name" value="HELICASE_CTER"/>
    <property type="match status" value="1"/>
</dbReference>
<name>A0A1Y2F882_PROLT</name>
<feature type="domain" description="Helicase C-terminal" evidence="7">
    <location>
        <begin position="231"/>
        <end position="368"/>
    </location>
</feature>
<dbReference type="RefSeq" id="XP_040723937.1">
    <property type="nucleotide sequence ID" value="XM_040867097.1"/>
</dbReference>
<dbReference type="Pfam" id="PF00271">
    <property type="entry name" value="Helicase_C"/>
    <property type="match status" value="1"/>
</dbReference>
<dbReference type="Gene3D" id="3.40.50.300">
    <property type="entry name" value="P-loop containing nucleotide triphosphate hydrolases"/>
    <property type="match status" value="2"/>
</dbReference>
<protein>
    <recommendedName>
        <fullName evidence="5">ATP-dependent RNA helicase</fullName>
        <ecNumber evidence="5">3.6.4.13</ecNumber>
    </recommendedName>
</protein>
<comment type="catalytic activity">
    <reaction evidence="5">
        <text>ATP + H2O = ADP + phosphate + H(+)</text>
        <dbReference type="Rhea" id="RHEA:13065"/>
        <dbReference type="ChEBI" id="CHEBI:15377"/>
        <dbReference type="ChEBI" id="CHEBI:15378"/>
        <dbReference type="ChEBI" id="CHEBI:30616"/>
        <dbReference type="ChEBI" id="CHEBI:43474"/>
        <dbReference type="ChEBI" id="CHEBI:456216"/>
        <dbReference type="EC" id="3.6.4.13"/>
    </reaction>
</comment>
<dbReference type="OMA" id="HEVKAFD"/>
<dbReference type="SMART" id="SM00490">
    <property type="entry name" value="HELICc"/>
    <property type="match status" value="1"/>
</dbReference>
<evidence type="ECO:0000256" key="1">
    <source>
        <dbReference type="ARBA" id="ARBA00022741"/>
    </source>
</evidence>
<keyword evidence="4 5" id="KW-0694">RNA-binding</keyword>
<evidence type="ECO:0000259" key="6">
    <source>
        <dbReference type="PROSITE" id="PS51192"/>
    </source>
</evidence>
<sequence>LTPRLQENLAKHGFTDAFAVQAALLPVLLERQLPEDRQDVLVSAPTGSGKTITYALPILQVLHTRRITALRALIIVPTRELVHQVQETFELLNTKVGLKIQSLSSARTLRAEQTLLVRDGSRVDILVCTPGRLVDHLQATPGFSLQHLRFLVIDEGDRLLNQSFHDWANKIEAALPRHTKSLQACSMERCQKLIFSATMNGDPGLLAQLHLTKPVLYNVREDAEKFSLPATLTEYFVNAPSDTPKPLVLLHVLKRLGIEKAIVFTNSTESAQRLAKLIAPFISCQAFTSIQTSSARQGLLKQFNDGAVQVLVASDLISRGLDTTTPVVINYASSIPARQYVHRVGRTARAGNKGLAISIVEPEEAKFW</sequence>
<dbReference type="STRING" id="56484.A0A1Y2F882"/>
<keyword evidence="9" id="KW-1185">Reference proteome</keyword>
<dbReference type="CDD" id="cd18787">
    <property type="entry name" value="SF2_C_DEAD"/>
    <property type="match status" value="1"/>
</dbReference>
<proteinExistence type="inferred from homology"/>
<evidence type="ECO:0000256" key="2">
    <source>
        <dbReference type="ARBA" id="ARBA00022801"/>
    </source>
</evidence>
<dbReference type="OrthoDB" id="3370at2759"/>
<organism evidence="8 9">
    <name type="scientific">Protomyces lactucae-debilis</name>
    <dbReference type="NCBI Taxonomy" id="2754530"/>
    <lineage>
        <taxon>Eukaryota</taxon>
        <taxon>Fungi</taxon>
        <taxon>Dikarya</taxon>
        <taxon>Ascomycota</taxon>
        <taxon>Taphrinomycotina</taxon>
        <taxon>Taphrinomycetes</taxon>
        <taxon>Taphrinales</taxon>
        <taxon>Protomycetaceae</taxon>
        <taxon>Protomyces</taxon>
    </lineage>
</organism>
<feature type="domain" description="Helicase ATP-binding" evidence="6">
    <location>
        <begin position="31"/>
        <end position="217"/>
    </location>
</feature>
<dbReference type="InterPro" id="IPR027417">
    <property type="entry name" value="P-loop_NTPase"/>
</dbReference>
<dbReference type="GO" id="GO:0005524">
    <property type="term" value="F:ATP binding"/>
    <property type="evidence" value="ECO:0007669"/>
    <property type="project" value="UniProtKB-UniRule"/>
</dbReference>
<comment type="domain">
    <text evidence="5">The Q motif is unique to and characteristic of the DEAD box family of RNA helicases and controls ATP binding and hydrolysis.</text>
</comment>
<evidence type="ECO:0000256" key="3">
    <source>
        <dbReference type="ARBA" id="ARBA00022840"/>
    </source>
</evidence>
<dbReference type="PANTHER" id="PTHR24031">
    <property type="entry name" value="RNA HELICASE"/>
    <property type="match status" value="1"/>
</dbReference>
<feature type="non-terminal residue" evidence="8">
    <location>
        <position position="368"/>
    </location>
</feature>
<comment type="caution">
    <text evidence="8">The sequence shown here is derived from an EMBL/GenBank/DDBJ whole genome shotgun (WGS) entry which is preliminary data.</text>
</comment>
<dbReference type="PROSITE" id="PS51192">
    <property type="entry name" value="HELICASE_ATP_BIND_1"/>
    <property type="match status" value="1"/>
</dbReference>
<dbReference type="InterPro" id="IPR001650">
    <property type="entry name" value="Helicase_C-like"/>
</dbReference>
<dbReference type="AlphaFoldDB" id="A0A1Y2F882"/>
<dbReference type="SUPFAM" id="SSF52540">
    <property type="entry name" value="P-loop containing nucleoside triphosphate hydrolases"/>
    <property type="match status" value="1"/>
</dbReference>
<keyword evidence="3 5" id="KW-0067">ATP-binding</keyword>
<dbReference type="EMBL" id="MCFI01000015">
    <property type="protein sequence ID" value="ORY79566.1"/>
    <property type="molecule type" value="Genomic_DNA"/>
</dbReference>
<evidence type="ECO:0000313" key="8">
    <source>
        <dbReference type="EMBL" id="ORY79566.1"/>
    </source>
</evidence>
<dbReference type="GO" id="GO:0016787">
    <property type="term" value="F:hydrolase activity"/>
    <property type="evidence" value="ECO:0007669"/>
    <property type="project" value="UniProtKB-KW"/>
</dbReference>
<keyword evidence="2 5" id="KW-0378">Hydrolase</keyword>
<evidence type="ECO:0000256" key="4">
    <source>
        <dbReference type="ARBA" id="ARBA00022884"/>
    </source>
</evidence>
<dbReference type="EC" id="3.6.4.13" evidence="5"/>
<evidence type="ECO:0000259" key="7">
    <source>
        <dbReference type="PROSITE" id="PS51194"/>
    </source>
</evidence>
<gene>
    <name evidence="8" type="ORF">BCR37DRAFT_333401</name>
</gene>
<dbReference type="SMART" id="SM00487">
    <property type="entry name" value="DEXDc"/>
    <property type="match status" value="1"/>
</dbReference>
<evidence type="ECO:0000313" key="9">
    <source>
        <dbReference type="Proteomes" id="UP000193685"/>
    </source>
</evidence>
<evidence type="ECO:0000256" key="5">
    <source>
        <dbReference type="RuleBase" id="RU365068"/>
    </source>
</evidence>
<feature type="non-terminal residue" evidence="8">
    <location>
        <position position="1"/>
    </location>
</feature>
<comment type="function">
    <text evidence="5">RNA helicase.</text>
</comment>
<dbReference type="GeneID" id="63783696"/>